<feature type="domain" description="DUF58" evidence="1">
    <location>
        <begin position="63"/>
        <end position="268"/>
    </location>
</feature>
<gene>
    <name evidence="2" type="ORF">C5L14_08445</name>
</gene>
<evidence type="ECO:0000259" key="1">
    <source>
        <dbReference type="Pfam" id="PF01882"/>
    </source>
</evidence>
<evidence type="ECO:0000313" key="3">
    <source>
        <dbReference type="Proteomes" id="UP000237682"/>
    </source>
</evidence>
<dbReference type="EMBL" id="PUEJ01000003">
    <property type="protein sequence ID" value="PRH87930.1"/>
    <property type="molecule type" value="Genomic_DNA"/>
</dbReference>
<dbReference type="AlphaFoldDB" id="A0A2S9QF58"/>
<evidence type="ECO:0000313" key="2">
    <source>
        <dbReference type="EMBL" id="PRH87930.1"/>
    </source>
</evidence>
<dbReference type="Pfam" id="PF01882">
    <property type="entry name" value="DUF58"/>
    <property type="match status" value="1"/>
</dbReference>
<dbReference type="OrthoDB" id="9794556at2"/>
<dbReference type="InterPro" id="IPR002881">
    <property type="entry name" value="DUF58"/>
</dbReference>
<sequence>MAVSTRLIDEHKAVRSAGLQQAALDLAEAMPRLALEARRVAATALHGLHGRRRAGQGENFWQFRHFAPGEAAANVDWRRSARGDELYVREHEWDAAQTLWLWVDRSVSMNLASNLAQTSKLERALVLCLAFADLLVQGGERVGLIGLARPTSQRAIIEKFALALMAAAPPAAAERGGLPERIALGPRSEAILIGDFLDEPEVTGGTIAALAARGARGHLLVVADPIEETFPFAGRTELIDPETGAKFQAPRAQDIRQAYEARLAAHRDALRAITHRYGWSMTLHRTDKPASQAVLALHPLLQQGEGI</sequence>
<protein>
    <submittedName>
        <fullName evidence="2">DUF58 domain-containing protein</fullName>
    </submittedName>
</protein>
<organism evidence="2 3">
    <name type="scientific">Labrys okinawensis</name>
    <dbReference type="NCBI Taxonomy" id="346911"/>
    <lineage>
        <taxon>Bacteria</taxon>
        <taxon>Pseudomonadati</taxon>
        <taxon>Pseudomonadota</taxon>
        <taxon>Alphaproteobacteria</taxon>
        <taxon>Hyphomicrobiales</taxon>
        <taxon>Xanthobacteraceae</taxon>
        <taxon>Labrys</taxon>
    </lineage>
</organism>
<keyword evidence="3" id="KW-1185">Reference proteome</keyword>
<dbReference type="RefSeq" id="WP_105861598.1">
    <property type="nucleotide sequence ID" value="NZ_PUEJ01000003.1"/>
</dbReference>
<accession>A0A2S9QF58</accession>
<dbReference type="PANTHER" id="PTHR33608:SF6">
    <property type="entry name" value="BLL2464 PROTEIN"/>
    <property type="match status" value="1"/>
</dbReference>
<reference evidence="2 3" key="1">
    <citation type="submission" date="2018-02" db="EMBL/GenBank/DDBJ databases">
        <title>Whole genome sequencing of endophytic bacterium.</title>
        <authorList>
            <person name="Eedara R."/>
            <person name="Podile A.R."/>
        </authorList>
    </citation>
    <scope>NUCLEOTIDE SEQUENCE [LARGE SCALE GENOMIC DNA]</scope>
    <source>
        <strain evidence="2 3">RP1T</strain>
    </source>
</reference>
<dbReference type="PANTHER" id="PTHR33608">
    <property type="entry name" value="BLL2464 PROTEIN"/>
    <property type="match status" value="1"/>
</dbReference>
<proteinExistence type="predicted"/>
<comment type="caution">
    <text evidence="2">The sequence shown here is derived from an EMBL/GenBank/DDBJ whole genome shotgun (WGS) entry which is preliminary data.</text>
</comment>
<name>A0A2S9QF58_9HYPH</name>
<dbReference type="Proteomes" id="UP000237682">
    <property type="component" value="Unassembled WGS sequence"/>
</dbReference>